<keyword evidence="3" id="KW-1185">Reference proteome</keyword>
<reference evidence="2 3" key="1">
    <citation type="submission" date="2017-02" db="EMBL/GenBank/DDBJ databases">
        <authorList>
            <person name="Peterson S.W."/>
        </authorList>
    </citation>
    <scope>NUCLEOTIDE SEQUENCE [LARGE SCALE GENOMIC DNA]</scope>
    <source>
        <strain evidence="2 3">DSM 21749</strain>
    </source>
</reference>
<gene>
    <name evidence="2" type="ORF">SAMN02745674_02032</name>
</gene>
<protein>
    <submittedName>
        <fullName evidence="2">Transglutaminase-like enzyme, putative cysteine protease</fullName>
    </submittedName>
</protein>
<evidence type="ECO:0000313" key="3">
    <source>
        <dbReference type="Proteomes" id="UP000190061"/>
    </source>
</evidence>
<sequence>MQLSVTHHTRYHYGQAAWLVVQALRMWPAPSESQQVKSWRVEVDGKVLQPTGVDGFGNPVATHAIDRQVSELHLAVHAQVRTLDRSGVHGDDAGGLPPMFFLKPTPLTLPSPGIIALADAAAGEGEGEGEGLGRLHRLANAVRDKVDYVSDTTDACTSAAEAFEAGTGVCQDHAQVLIAAARHLGYPARYVSGYLCPMEADDAAASHAWAELFVDGLGWVGFDPANRVSPDEHYVRVACGRDYRDAAPVRGLHRGGGDETLDVDVRITQSAQTTQ</sequence>
<accession>A0A1T4R7Z3</accession>
<dbReference type="AlphaFoldDB" id="A0A1T4R7Z3"/>
<dbReference type="Pfam" id="PF01841">
    <property type="entry name" value="Transglut_core"/>
    <property type="match status" value="1"/>
</dbReference>
<feature type="domain" description="Transglutaminase-like" evidence="1">
    <location>
        <begin position="162"/>
        <end position="226"/>
    </location>
</feature>
<evidence type="ECO:0000259" key="1">
    <source>
        <dbReference type="SMART" id="SM00460"/>
    </source>
</evidence>
<dbReference type="InterPro" id="IPR013589">
    <property type="entry name" value="Bac_transglu_N"/>
</dbReference>
<dbReference type="Proteomes" id="UP000190061">
    <property type="component" value="Unassembled WGS sequence"/>
</dbReference>
<dbReference type="PANTHER" id="PTHR33490">
    <property type="entry name" value="BLR5614 PROTEIN-RELATED"/>
    <property type="match status" value="1"/>
</dbReference>
<dbReference type="GO" id="GO:0006508">
    <property type="term" value="P:proteolysis"/>
    <property type="evidence" value="ECO:0007669"/>
    <property type="project" value="UniProtKB-KW"/>
</dbReference>
<organism evidence="2 3">
    <name type="scientific">Lysobacter spongiicola DSM 21749</name>
    <dbReference type="NCBI Taxonomy" id="1122188"/>
    <lineage>
        <taxon>Bacteria</taxon>
        <taxon>Pseudomonadati</taxon>
        <taxon>Pseudomonadota</taxon>
        <taxon>Gammaproteobacteria</taxon>
        <taxon>Lysobacterales</taxon>
        <taxon>Lysobacteraceae</taxon>
        <taxon>Novilysobacter</taxon>
    </lineage>
</organism>
<keyword evidence="2" id="KW-0378">Hydrolase</keyword>
<dbReference type="InterPro" id="IPR038765">
    <property type="entry name" value="Papain-like_cys_pep_sf"/>
</dbReference>
<dbReference type="OrthoDB" id="9804872at2"/>
<dbReference type="InterPro" id="IPR002931">
    <property type="entry name" value="Transglutaminase-like"/>
</dbReference>
<dbReference type="STRING" id="1122188.SAMN02745674_02032"/>
<proteinExistence type="predicted"/>
<evidence type="ECO:0000313" key="2">
    <source>
        <dbReference type="EMBL" id="SKA12200.1"/>
    </source>
</evidence>
<name>A0A1T4R7Z3_9GAMM</name>
<dbReference type="SMART" id="SM00460">
    <property type="entry name" value="TGc"/>
    <property type="match status" value="1"/>
</dbReference>
<dbReference type="GO" id="GO:0008233">
    <property type="term" value="F:peptidase activity"/>
    <property type="evidence" value="ECO:0007669"/>
    <property type="project" value="UniProtKB-KW"/>
</dbReference>
<dbReference type="Pfam" id="PF08379">
    <property type="entry name" value="Bact_transglu_N"/>
    <property type="match status" value="1"/>
</dbReference>
<dbReference type="Gene3D" id="3.10.620.30">
    <property type="match status" value="1"/>
</dbReference>
<dbReference type="RefSeq" id="WP_078758599.1">
    <property type="nucleotide sequence ID" value="NZ_FUXP01000007.1"/>
</dbReference>
<dbReference type="PANTHER" id="PTHR33490:SF6">
    <property type="entry name" value="SLL1049 PROTEIN"/>
    <property type="match status" value="1"/>
</dbReference>
<dbReference type="SUPFAM" id="SSF54001">
    <property type="entry name" value="Cysteine proteinases"/>
    <property type="match status" value="1"/>
</dbReference>
<dbReference type="EMBL" id="FUXP01000007">
    <property type="protein sequence ID" value="SKA12200.1"/>
    <property type="molecule type" value="Genomic_DNA"/>
</dbReference>
<keyword evidence="2" id="KW-0645">Protease</keyword>